<protein>
    <submittedName>
        <fullName evidence="3">Uncharacterized protein</fullName>
    </submittedName>
</protein>
<keyword evidence="4" id="KW-1185">Reference proteome</keyword>
<dbReference type="EMBL" id="BSER01000001">
    <property type="protein sequence ID" value="GLJ94251.1"/>
    <property type="molecule type" value="Genomic_DNA"/>
</dbReference>
<comment type="caution">
    <text evidence="3">The sequence shown here is derived from an EMBL/GenBank/DDBJ whole genome shotgun (WGS) entry which is preliminary data.</text>
</comment>
<feature type="region of interest" description="Disordered" evidence="1">
    <location>
        <begin position="56"/>
        <end position="75"/>
    </location>
</feature>
<dbReference type="RefSeq" id="WP_204962779.1">
    <property type="nucleotide sequence ID" value="NZ_BAAAUR010000002.1"/>
</dbReference>
<reference evidence="3" key="1">
    <citation type="journal article" date="2014" name="Int. J. Syst. Evol. Microbiol.">
        <title>Complete genome sequence of Corynebacterium casei LMG S-19264T (=DSM 44701T), isolated from a smear-ripened cheese.</title>
        <authorList>
            <consortium name="US DOE Joint Genome Institute (JGI-PGF)"/>
            <person name="Walter F."/>
            <person name="Albersmeier A."/>
            <person name="Kalinowski J."/>
            <person name="Ruckert C."/>
        </authorList>
    </citation>
    <scope>NUCLEOTIDE SEQUENCE</scope>
    <source>
        <strain evidence="3">VKM Ac-1940</strain>
    </source>
</reference>
<evidence type="ECO:0000256" key="2">
    <source>
        <dbReference type="SAM" id="Phobius"/>
    </source>
</evidence>
<evidence type="ECO:0000313" key="4">
    <source>
        <dbReference type="Proteomes" id="UP001142291"/>
    </source>
</evidence>
<keyword evidence="2" id="KW-0812">Transmembrane</keyword>
<dbReference type="Proteomes" id="UP001142291">
    <property type="component" value="Unassembled WGS sequence"/>
</dbReference>
<name>A0A9W6HJB8_9MICO</name>
<gene>
    <name evidence="3" type="ORF">GCM10017591_03120</name>
</gene>
<feature type="transmembrane region" description="Helical" evidence="2">
    <location>
        <begin position="12"/>
        <end position="34"/>
    </location>
</feature>
<proteinExistence type="predicted"/>
<evidence type="ECO:0000256" key="1">
    <source>
        <dbReference type="SAM" id="MobiDB-lite"/>
    </source>
</evidence>
<keyword evidence="2" id="KW-1133">Transmembrane helix</keyword>
<dbReference type="AlphaFoldDB" id="A0A9W6HJB8"/>
<sequence>MARVGGRNAVVAWVIGVGCAAAVGALAVIALPMLPVSVSWLGGAAGAPIASSSVVATDATPRPSGSASAAGAAPPTTCDQLYDEALQADLDVAEGSQLTRSIDAPETTATALVAALQPRVTLTCGWRSDQGTISTTLAVVPTDAGALAASALPHAGFTCTAQGERARCTRTEGDLVETIEAGGGLWLSTSERGWHPSGYAGRTAARVWGH</sequence>
<dbReference type="PROSITE" id="PS51257">
    <property type="entry name" value="PROKAR_LIPOPROTEIN"/>
    <property type="match status" value="1"/>
</dbReference>
<accession>A0A9W6HJB8</accession>
<evidence type="ECO:0000313" key="3">
    <source>
        <dbReference type="EMBL" id="GLJ94251.1"/>
    </source>
</evidence>
<organism evidence="3 4">
    <name type="scientific">Microbacterium dextranolyticum</name>
    <dbReference type="NCBI Taxonomy" id="36806"/>
    <lineage>
        <taxon>Bacteria</taxon>
        <taxon>Bacillati</taxon>
        <taxon>Actinomycetota</taxon>
        <taxon>Actinomycetes</taxon>
        <taxon>Micrococcales</taxon>
        <taxon>Microbacteriaceae</taxon>
        <taxon>Microbacterium</taxon>
    </lineage>
</organism>
<keyword evidence="2" id="KW-0472">Membrane</keyword>
<reference evidence="3" key="2">
    <citation type="submission" date="2023-01" db="EMBL/GenBank/DDBJ databases">
        <authorList>
            <person name="Sun Q."/>
            <person name="Evtushenko L."/>
        </authorList>
    </citation>
    <scope>NUCLEOTIDE SEQUENCE</scope>
    <source>
        <strain evidence="3">VKM Ac-1940</strain>
    </source>
</reference>